<feature type="compositionally biased region" description="Polar residues" evidence="1">
    <location>
        <begin position="1"/>
        <end position="12"/>
    </location>
</feature>
<dbReference type="Proteomes" id="UP001293593">
    <property type="component" value="Unassembled WGS sequence"/>
</dbReference>
<sequence>MAVPSASSNLVSRSAHLNHGPSVSSDSKVKTSIGIRFLKQTNTHNGLTILNPVDELLDRTPIKARARQASRTKSFKCKDSKPSGLIVCGINLIFLGTEVGPW</sequence>
<feature type="region of interest" description="Disordered" evidence="1">
    <location>
        <begin position="1"/>
        <end position="29"/>
    </location>
</feature>
<organism evidence="2 3">
    <name type="scientific">Acacia crassicarpa</name>
    <name type="common">northern wattle</name>
    <dbReference type="NCBI Taxonomy" id="499986"/>
    <lineage>
        <taxon>Eukaryota</taxon>
        <taxon>Viridiplantae</taxon>
        <taxon>Streptophyta</taxon>
        <taxon>Embryophyta</taxon>
        <taxon>Tracheophyta</taxon>
        <taxon>Spermatophyta</taxon>
        <taxon>Magnoliopsida</taxon>
        <taxon>eudicotyledons</taxon>
        <taxon>Gunneridae</taxon>
        <taxon>Pentapetalae</taxon>
        <taxon>rosids</taxon>
        <taxon>fabids</taxon>
        <taxon>Fabales</taxon>
        <taxon>Fabaceae</taxon>
        <taxon>Caesalpinioideae</taxon>
        <taxon>mimosoid clade</taxon>
        <taxon>Acacieae</taxon>
        <taxon>Acacia</taxon>
    </lineage>
</organism>
<keyword evidence="3" id="KW-1185">Reference proteome</keyword>
<proteinExistence type="predicted"/>
<dbReference type="EMBL" id="JAWXYG010000010">
    <property type="protein sequence ID" value="KAK4261267.1"/>
    <property type="molecule type" value="Genomic_DNA"/>
</dbReference>
<protein>
    <submittedName>
        <fullName evidence="2">Uncharacterized protein</fullName>
    </submittedName>
</protein>
<accession>A0AAE1J015</accession>
<evidence type="ECO:0000313" key="3">
    <source>
        <dbReference type="Proteomes" id="UP001293593"/>
    </source>
</evidence>
<evidence type="ECO:0000256" key="1">
    <source>
        <dbReference type="SAM" id="MobiDB-lite"/>
    </source>
</evidence>
<reference evidence="2" key="1">
    <citation type="submission" date="2023-10" db="EMBL/GenBank/DDBJ databases">
        <title>Chromosome-level genome of the transformable northern wattle, Acacia crassicarpa.</title>
        <authorList>
            <person name="Massaro I."/>
            <person name="Sinha N.R."/>
            <person name="Poethig S."/>
            <person name="Leichty A.R."/>
        </authorList>
    </citation>
    <scope>NUCLEOTIDE SEQUENCE</scope>
    <source>
        <strain evidence="2">Acra3RX</strain>
        <tissue evidence="2">Leaf</tissue>
    </source>
</reference>
<comment type="caution">
    <text evidence="2">The sequence shown here is derived from an EMBL/GenBank/DDBJ whole genome shotgun (WGS) entry which is preliminary data.</text>
</comment>
<gene>
    <name evidence="2" type="ORF">QN277_004290</name>
</gene>
<evidence type="ECO:0000313" key="2">
    <source>
        <dbReference type="EMBL" id="KAK4261267.1"/>
    </source>
</evidence>
<name>A0AAE1J015_9FABA</name>
<dbReference type="AlphaFoldDB" id="A0AAE1J015"/>